<evidence type="ECO:0000256" key="2">
    <source>
        <dbReference type="SAM" id="MobiDB-lite"/>
    </source>
</evidence>
<feature type="region of interest" description="Disordered" evidence="2">
    <location>
        <begin position="382"/>
        <end position="416"/>
    </location>
</feature>
<dbReference type="InterPro" id="IPR041468">
    <property type="entry name" value="HTH_ParB/Spo0J"/>
</dbReference>
<dbReference type="InterPro" id="IPR003115">
    <property type="entry name" value="ParB_N"/>
</dbReference>
<keyword evidence="1" id="KW-0175">Coiled coil</keyword>
<dbReference type="CDD" id="cd16406">
    <property type="entry name" value="ParB_N_like"/>
    <property type="match status" value="1"/>
</dbReference>
<dbReference type="RefSeq" id="WP_381510445.1">
    <property type="nucleotide sequence ID" value="NZ_JBHUEL010000001.1"/>
</dbReference>
<dbReference type="PANTHER" id="PTHR33375">
    <property type="entry name" value="CHROMOSOME-PARTITIONING PROTEIN PARB-RELATED"/>
    <property type="match status" value="1"/>
</dbReference>
<feature type="coiled-coil region" evidence="1">
    <location>
        <begin position="300"/>
        <end position="351"/>
    </location>
</feature>
<feature type="compositionally biased region" description="Acidic residues" evidence="2">
    <location>
        <begin position="674"/>
        <end position="687"/>
    </location>
</feature>
<feature type="region of interest" description="Disordered" evidence="2">
    <location>
        <begin position="653"/>
        <end position="687"/>
    </location>
</feature>
<evidence type="ECO:0000313" key="5">
    <source>
        <dbReference type="Proteomes" id="UP001597215"/>
    </source>
</evidence>
<evidence type="ECO:0000256" key="1">
    <source>
        <dbReference type="SAM" id="Coils"/>
    </source>
</evidence>
<dbReference type="Pfam" id="PF17762">
    <property type="entry name" value="HTH_ParB"/>
    <property type="match status" value="1"/>
</dbReference>
<name>A0ABW4M977_9SPHN</name>
<comment type="caution">
    <text evidence="4">The sequence shown here is derived from an EMBL/GenBank/DDBJ whole genome shotgun (WGS) entry which is preliminary data.</text>
</comment>
<accession>A0ABW4M977</accession>
<dbReference type="SUPFAM" id="SSF110849">
    <property type="entry name" value="ParB/Sulfiredoxin"/>
    <property type="match status" value="1"/>
</dbReference>
<dbReference type="InterPro" id="IPR050336">
    <property type="entry name" value="Chromosome_partition/occlusion"/>
</dbReference>
<dbReference type="SMART" id="SM00470">
    <property type="entry name" value="ParB"/>
    <property type="match status" value="1"/>
</dbReference>
<dbReference type="Gene3D" id="3.90.1530.30">
    <property type="match status" value="1"/>
</dbReference>
<dbReference type="Proteomes" id="UP001597215">
    <property type="component" value="Unassembled WGS sequence"/>
</dbReference>
<dbReference type="Gene3D" id="1.10.10.2830">
    <property type="match status" value="1"/>
</dbReference>
<gene>
    <name evidence="4" type="ORF">ACFSAG_00280</name>
</gene>
<protein>
    <submittedName>
        <fullName evidence="4">ParB/RepB/Spo0J family partition protein</fullName>
    </submittedName>
</protein>
<feature type="compositionally biased region" description="Gly residues" evidence="2">
    <location>
        <begin position="401"/>
        <end position="412"/>
    </location>
</feature>
<feature type="domain" description="ParB-like N-terminal" evidence="3">
    <location>
        <begin position="4"/>
        <end position="103"/>
    </location>
</feature>
<dbReference type="EMBL" id="JBHUEL010000001">
    <property type="protein sequence ID" value="MFD1765278.1"/>
    <property type="molecule type" value="Genomic_DNA"/>
</dbReference>
<proteinExistence type="predicted"/>
<dbReference type="SUPFAM" id="SSF109709">
    <property type="entry name" value="KorB DNA-binding domain-like"/>
    <property type="match status" value="1"/>
</dbReference>
<evidence type="ECO:0000259" key="3">
    <source>
        <dbReference type="SMART" id="SM00470"/>
    </source>
</evidence>
<sequence>MSIIQIPLSKLHLSPANVRKNDSQLFIDELAANIGENGLLQNLVVAPMAKPKGHYCVTAGGRRLRAMNRLVELDQWPKDASVDCRSLQGDTAQQSEVSFAENFLQLKMTVTDEIRAFKHFINEGSDVDAIARRLGLTRRHIEARLRLADLAEPIFAALDEGTITLDIAKAYASTASHERQLMVWEQMANHWQGNNADTIRRMIAHASLPSTSPIARYVGETAYREAGGRIESDLFQAETGDKWLDSEIALRIAGEKLQAFAVEVATKTGYGWVRPLVGTRVDHAAVEALHPVHVEPAPLSEDEQARIASIADEMAEIEAKFEEGLDDDGDADALEDRYAKLEAELARIQDKPGIVSDDLKPSVGCFVILDAEGMPVIDPTLYSETAPRKQRSTAAMNGSTDGSGAGDGTGDGENGEVAIKPLSQRLIGELSVQRRDILAANLAVNPAVALDLLIFAIADRTPTYGRDERGTTIRAPEPSCYLDAYPASPAFEQLAEVRDGLDPSWTEHETTVARFEAFAGLDDDAKAGWLAYVVAKSLEPSIGGPRIGHQGPSGNDLHDHLAGLMQIDAAQHWRPTAANYFDRVGKQQLLRHITDIGGTTMAASYMASKKGDLSQTCEKLFAGETIVATEVKTAAIAWVPDAIRFGAATEAVSDDARDAGDPVEPPVAEPVESAGEEQLDVEDFVEA</sequence>
<dbReference type="Pfam" id="PF02195">
    <property type="entry name" value="ParB_N"/>
    <property type="match status" value="1"/>
</dbReference>
<reference evidence="5" key="1">
    <citation type="journal article" date="2019" name="Int. J. Syst. Evol. Microbiol.">
        <title>The Global Catalogue of Microorganisms (GCM) 10K type strain sequencing project: providing services to taxonomists for standard genome sequencing and annotation.</title>
        <authorList>
            <consortium name="The Broad Institute Genomics Platform"/>
            <consortium name="The Broad Institute Genome Sequencing Center for Infectious Disease"/>
            <person name="Wu L."/>
            <person name="Ma J."/>
        </authorList>
    </citation>
    <scope>NUCLEOTIDE SEQUENCE [LARGE SCALE GENOMIC DNA]</scope>
    <source>
        <strain evidence="5">CGMCC 1.12449</strain>
    </source>
</reference>
<keyword evidence="5" id="KW-1185">Reference proteome</keyword>
<evidence type="ECO:0000313" key="4">
    <source>
        <dbReference type="EMBL" id="MFD1765278.1"/>
    </source>
</evidence>
<dbReference type="InterPro" id="IPR036086">
    <property type="entry name" value="ParB/Sulfiredoxin_sf"/>
</dbReference>
<dbReference type="PANTHER" id="PTHR33375:SF7">
    <property type="entry name" value="CHROMOSOME 2-PARTITIONING PROTEIN PARB-RELATED"/>
    <property type="match status" value="1"/>
</dbReference>
<organism evidence="4 5">
    <name type="scientific">Sphingorhabdus buctiana</name>
    <dbReference type="NCBI Taxonomy" id="1508805"/>
    <lineage>
        <taxon>Bacteria</taxon>
        <taxon>Pseudomonadati</taxon>
        <taxon>Pseudomonadota</taxon>
        <taxon>Alphaproteobacteria</taxon>
        <taxon>Sphingomonadales</taxon>
        <taxon>Sphingomonadaceae</taxon>
        <taxon>Sphingorhabdus</taxon>
    </lineage>
</organism>